<dbReference type="SUPFAM" id="SSF46689">
    <property type="entry name" value="Homeodomain-like"/>
    <property type="match status" value="1"/>
</dbReference>
<sequence length="191" mass="20828">MPSTTSGQLRAVRRHDAILRAALGLMIGEGMSAVTHRQVAQAADVPWSSIRYYFTTREDLLRACMQQDMSERDTEAQRVLEQAHPGLTAKETARLFLRAFYGADLSDRRLLGIVGMVVDCARATPELSSLLQEQRVVIERDFSALLAKCGRAHVSVSLAAAVIDGSLLNAAALRHDNLADIATNELAALLN</sequence>
<comment type="caution">
    <text evidence="4">The sequence shown here is derived from an EMBL/GenBank/DDBJ whole genome shotgun (WGS) entry which is preliminary data.</text>
</comment>
<feature type="domain" description="HTH tetR-type" evidence="3">
    <location>
        <begin position="12"/>
        <end position="72"/>
    </location>
</feature>
<protein>
    <submittedName>
        <fullName evidence="4">TetR/AcrR family transcriptional regulator</fullName>
    </submittedName>
</protein>
<dbReference type="EMBL" id="JBHSEN010000001">
    <property type="protein sequence ID" value="MFC4429451.1"/>
    <property type="molecule type" value="Genomic_DNA"/>
</dbReference>
<dbReference type="Proteomes" id="UP001595965">
    <property type="component" value="Unassembled WGS sequence"/>
</dbReference>
<feature type="DNA-binding region" description="H-T-H motif" evidence="2">
    <location>
        <begin position="35"/>
        <end position="54"/>
    </location>
</feature>
<keyword evidence="5" id="KW-1185">Reference proteome</keyword>
<dbReference type="PROSITE" id="PS50977">
    <property type="entry name" value="HTH_TETR_2"/>
    <property type="match status" value="1"/>
</dbReference>
<dbReference type="InterPro" id="IPR050109">
    <property type="entry name" value="HTH-type_TetR-like_transc_reg"/>
</dbReference>
<dbReference type="InterPro" id="IPR009057">
    <property type="entry name" value="Homeodomain-like_sf"/>
</dbReference>
<dbReference type="InterPro" id="IPR001647">
    <property type="entry name" value="HTH_TetR"/>
</dbReference>
<dbReference type="PANTHER" id="PTHR30055:SF226">
    <property type="entry name" value="HTH-TYPE TRANSCRIPTIONAL REGULATOR PKSA"/>
    <property type="match status" value="1"/>
</dbReference>
<name>A0ABV8XV32_9MICC</name>
<dbReference type="Pfam" id="PF00440">
    <property type="entry name" value="TetR_N"/>
    <property type="match status" value="1"/>
</dbReference>
<organism evidence="4 5">
    <name type="scientific">Citricoccus alkalitolerans</name>
    <dbReference type="NCBI Taxonomy" id="246603"/>
    <lineage>
        <taxon>Bacteria</taxon>
        <taxon>Bacillati</taxon>
        <taxon>Actinomycetota</taxon>
        <taxon>Actinomycetes</taxon>
        <taxon>Micrococcales</taxon>
        <taxon>Micrococcaceae</taxon>
        <taxon>Citricoccus</taxon>
    </lineage>
</organism>
<evidence type="ECO:0000313" key="4">
    <source>
        <dbReference type="EMBL" id="MFC4429451.1"/>
    </source>
</evidence>
<dbReference type="RefSeq" id="WP_344228378.1">
    <property type="nucleotide sequence ID" value="NZ_BAAALH010000002.1"/>
</dbReference>
<proteinExistence type="predicted"/>
<reference evidence="5" key="1">
    <citation type="journal article" date="2019" name="Int. J. Syst. Evol. Microbiol.">
        <title>The Global Catalogue of Microorganisms (GCM) 10K type strain sequencing project: providing services to taxonomists for standard genome sequencing and annotation.</title>
        <authorList>
            <consortium name="The Broad Institute Genomics Platform"/>
            <consortium name="The Broad Institute Genome Sequencing Center for Infectious Disease"/>
            <person name="Wu L."/>
            <person name="Ma J."/>
        </authorList>
    </citation>
    <scope>NUCLEOTIDE SEQUENCE [LARGE SCALE GENOMIC DNA]</scope>
    <source>
        <strain evidence="5">CGMCC 1.12125</strain>
    </source>
</reference>
<evidence type="ECO:0000256" key="1">
    <source>
        <dbReference type="ARBA" id="ARBA00023125"/>
    </source>
</evidence>
<evidence type="ECO:0000256" key="2">
    <source>
        <dbReference type="PROSITE-ProRule" id="PRU00335"/>
    </source>
</evidence>
<evidence type="ECO:0000259" key="3">
    <source>
        <dbReference type="PROSITE" id="PS50977"/>
    </source>
</evidence>
<dbReference type="Gene3D" id="1.10.357.10">
    <property type="entry name" value="Tetracycline Repressor, domain 2"/>
    <property type="match status" value="1"/>
</dbReference>
<accession>A0ABV8XV32</accession>
<evidence type="ECO:0000313" key="5">
    <source>
        <dbReference type="Proteomes" id="UP001595965"/>
    </source>
</evidence>
<dbReference type="PANTHER" id="PTHR30055">
    <property type="entry name" value="HTH-TYPE TRANSCRIPTIONAL REGULATOR RUTR"/>
    <property type="match status" value="1"/>
</dbReference>
<gene>
    <name evidence="4" type="ORF">ACFO0K_07135</name>
</gene>
<keyword evidence="1 2" id="KW-0238">DNA-binding</keyword>